<protein>
    <submittedName>
        <fullName evidence="1">Uncharacterized protein</fullName>
    </submittedName>
</protein>
<gene>
    <name evidence="1" type="ORF">IMG5_093170</name>
</gene>
<proteinExistence type="predicted"/>
<name>G0QRH8_ICHMU</name>
<dbReference type="RefSeq" id="XP_004035663.1">
    <property type="nucleotide sequence ID" value="XM_004035615.1"/>
</dbReference>
<organism evidence="1 2">
    <name type="scientific">Ichthyophthirius multifiliis</name>
    <name type="common">White spot disease agent</name>
    <name type="synonym">Ich</name>
    <dbReference type="NCBI Taxonomy" id="5932"/>
    <lineage>
        <taxon>Eukaryota</taxon>
        <taxon>Sar</taxon>
        <taxon>Alveolata</taxon>
        <taxon>Ciliophora</taxon>
        <taxon>Intramacronucleata</taxon>
        <taxon>Oligohymenophorea</taxon>
        <taxon>Hymenostomatida</taxon>
        <taxon>Ophryoglenina</taxon>
        <taxon>Ichthyophthirius</taxon>
    </lineage>
</organism>
<keyword evidence="2" id="KW-1185">Reference proteome</keyword>
<dbReference type="AlphaFoldDB" id="G0QRH8"/>
<reference evidence="1 2" key="1">
    <citation type="submission" date="2011-07" db="EMBL/GenBank/DDBJ databases">
        <authorList>
            <person name="Coyne R."/>
            <person name="Brami D."/>
            <person name="Johnson J."/>
            <person name="Hostetler J."/>
            <person name="Hannick L."/>
            <person name="Clark T."/>
            <person name="Cassidy-Hanley D."/>
            <person name="Inman J."/>
        </authorList>
    </citation>
    <scope>NUCLEOTIDE SEQUENCE [LARGE SCALE GENOMIC DNA]</scope>
    <source>
        <strain evidence="1 2">G5</strain>
    </source>
</reference>
<dbReference type="InParanoid" id="G0QRH8"/>
<dbReference type="GeneID" id="14908333"/>
<sequence>MVSRNFNDYFRILFINQFIIKLKEFLNQGFQSRLLVVIFNICYNYNFRNKLSYCKENRNYKIQQIRQSSGNQIKKYILLQQNQQKEFRYNIKCFHCQTGIRQYYEQNITLCNYYKFQRRRKKC</sequence>
<evidence type="ECO:0000313" key="1">
    <source>
        <dbReference type="EMBL" id="EGR32177.1"/>
    </source>
</evidence>
<dbReference type="Proteomes" id="UP000008983">
    <property type="component" value="Unassembled WGS sequence"/>
</dbReference>
<evidence type="ECO:0000313" key="2">
    <source>
        <dbReference type="Proteomes" id="UP000008983"/>
    </source>
</evidence>
<dbReference type="EMBL" id="GL983759">
    <property type="protein sequence ID" value="EGR32177.1"/>
    <property type="molecule type" value="Genomic_DNA"/>
</dbReference>
<accession>G0QRH8</accession>